<evidence type="ECO:0000256" key="2">
    <source>
        <dbReference type="ARBA" id="ARBA00004906"/>
    </source>
</evidence>
<dbReference type="InParanoid" id="A0A1D6PX27"/>
<dbReference type="PROSITE" id="PS51698">
    <property type="entry name" value="U_BOX"/>
    <property type="match status" value="1"/>
</dbReference>
<organism evidence="6">
    <name type="scientific">Zea mays</name>
    <name type="common">Maize</name>
    <dbReference type="NCBI Taxonomy" id="4577"/>
    <lineage>
        <taxon>Eukaryota</taxon>
        <taxon>Viridiplantae</taxon>
        <taxon>Streptophyta</taxon>
        <taxon>Embryophyta</taxon>
        <taxon>Tracheophyta</taxon>
        <taxon>Spermatophyta</taxon>
        <taxon>Magnoliopsida</taxon>
        <taxon>Liliopsida</taxon>
        <taxon>Poales</taxon>
        <taxon>Poaceae</taxon>
        <taxon>PACMAD clade</taxon>
        <taxon>Panicoideae</taxon>
        <taxon>Andropogonodae</taxon>
        <taxon>Andropogoneae</taxon>
        <taxon>Tripsacinae</taxon>
        <taxon>Zea</taxon>
    </lineage>
</organism>
<name>A0A1D6PX27_MAIZE</name>
<dbReference type="SMART" id="SM00504">
    <property type="entry name" value="Ubox"/>
    <property type="match status" value="1"/>
</dbReference>
<dbReference type="PROSITE" id="PS50011">
    <property type="entry name" value="PROTEIN_KINASE_DOM"/>
    <property type="match status" value="1"/>
</dbReference>
<dbReference type="SUPFAM" id="SSF56112">
    <property type="entry name" value="Protein kinase-like (PK-like)"/>
    <property type="match status" value="1"/>
</dbReference>
<accession>A0A1D6PX27</accession>
<reference evidence="6" key="1">
    <citation type="submission" date="2015-12" db="EMBL/GenBank/DDBJ databases">
        <title>Update maize B73 reference genome by single molecule sequencing technologies.</title>
        <authorList>
            <consortium name="Maize Genome Sequencing Project"/>
            <person name="Ware D."/>
        </authorList>
    </citation>
    <scope>NUCLEOTIDE SEQUENCE</scope>
    <source>
        <tissue evidence="6">Seedling</tissue>
    </source>
</reference>
<dbReference type="PROSITE" id="PS51257">
    <property type="entry name" value="PROKAR_LIPOPROTEIN"/>
    <property type="match status" value="1"/>
</dbReference>
<dbReference type="Gene3D" id="1.10.510.10">
    <property type="entry name" value="Transferase(Phosphotransferase) domain 1"/>
    <property type="match status" value="1"/>
</dbReference>
<keyword evidence="5" id="KW-0833">Ubl conjugation pathway</keyword>
<gene>
    <name evidence="6" type="ORF">ZEAMMB73_Zm00001d049695</name>
</gene>
<dbReference type="InterPro" id="IPR011009">
    <property type="entry name" value="Kinase-like_dom_sf"/>
</dbReference>
<dbReference type="Pfam" id="PF04564">
    <property type="entry name" value="U-box"/>
    <property type="match status" value="1"/>
</dbReference>
<dbReference type="Gene3D" id="3.30.40.10">
    <property type="entry name" value="Zinc/RING finger domain, C3HC4 (zinc finger)"/>
    <property type="match status" value="1"/>
</dbReference>
<dbReference type="OMA" id="AILEWEY"/>
<evidence type="ECO:0000313" key="6">
    <source>
        <dbReference type="EMBL" id="AQK51087.1"/>
    </source>
</evidence>
<protein>
    <recommendedName>
        <fullName evidence="3">RING-type E3 ubiquitin transferase</fullName>
        <ecNumber evidence="3">2.3.2.27</ecNumber>
    </recommendedName>
</protein>
<dbReference type="Pfam" id="PF07714">
    <property type="entry name" value="PK_Tyr_Ser-Thr"/>
    <property type="match status" value="1"/>
</dbReference>
<sequence>MSNWFARAVERIGRARHPNLVTLVGACRSARAVVYELVPGGSLEERLDPGGGSGSAAPPLPWHAWCGVAYGACSALAFLHSTLPRPTVHGDVRAANILVLEDNTPHGWSCKLVGLGTRGLVEKREQPRPSAADGPYSDPWRPAFLARKAAREAVDGRASWQEVAGGWPTERAREVALLGLRCCGVDVEAEQRLRLPAALLLEEARGVLEAAVSAKPSRSPSSLSESDSAPSYFLCPILKEVMRDPQISSDGFTYEAEAIREWLRSGQGQRWHAHHSQADEILGAEEDFALAPRRGWPSKEGASSKEAAGA</sequence>
<dbReference type="GO" id="GO:0004672">
    <property type="term" value="F:protein kinase activity"/>
    <property type="evidence" value="ECO:0007669"/>
    <property type="project" value="InterPro"/>
</dbReference>
<dbReference type="InterPro" id="IPR051348">
    <property type="entry name" value="U-box_ubiquitin_ligases"/>
</dbReference>
<dbReference type="CDD" id="cd16655">
    <property type="entry name" value="RING-Ubox_WDSUB1-like"/>
    <property type="match status" value="1"/>
</dbReference>
<proteinExistence type="predicted"/>
<dbReference type="GO" id="GO:0061630">
    <property type="term" value="F:ubiquitin protein ligase activity"/>
    <property type="evidence" value="ECO:0007669"/>
    <property type="project" value="UniProtKB-EC"/>
</dbReference>
<dbReference type="InterPro" id="IPR001245">
    <property type="entry name" value="Ser-Thr/Tyr_kinase_cat_dom"/>
</dbReference>
<evidence type="ECO:0000256" key="4">
    <source>
        <dbReference type="ARBA" id="ARBA00022679"/>
    </source>
</evidence>
<dbReference type="SUPFAM" id="SSF57850">
    <property type="entry name" value="RING/U-box"/>
    <property type="match status" value="1"/>
</dbReference>
<evidence type="ECO:0000256" key="1">
    <source>
        <dbReference type="ARBA" id="ARBA00000900"/>
    </source>
</evidence>
<dbReference type="AlphaFoldDB" id="A0A1D6PX27"/>
<dbReference type="EC" id="2.3.2.27" evidence="3"/>
<dbReference type="PANTHER" id="PTHR45647">
    <property type="entry name" value="OS02G0152300 PROTEIN"/>
    <property type="match status" value="1"/>
</dbReference>
<dbReference type="InterPro" id="IPR003613">
    <property type="entry name" value="Ubox_domain"/>
</dbReference>
<evidence type="ECO:0000256" key="3">
    <source>
        <dbReference type="ARBA" id="ARBA00012483"/>
    </source>
</evidence>
<dbReference type="GO" id="GO:0005524">
    <property type="term" value="F:ATP binding"/>
    <property type="evidence" value="ECO:0007669"/>
    <property type="project" value="InterPro"/>
</dbReference>
<dbReference type="PANTHER" id="PTHR45647:SF94">
    <property type="entry name" value="OS02G0822900 PROTEIN"/>
    <property type="match status" value="1"/>
</dbReference>
<comment type="pathway">
    <text evidence="2">Protein modification; protein ubiquitination.</text>
</comment>
<dbReference type="EMBL" id="CM000780">
    <property type="protein sequence ID" value="AQK51087.1"/>
    <property type="molecule type" value="Genomic_DNA"/>
</dbReference>
<keyword evidence="4" id="KW-0808">Transferase</keyword>
<dbReference type="InterPro" id="IPR013083">
    <property type="entry name" value="Znf_RING/FYVE/PHD"/>
</dbReference>
<evidence type="ECO:0000256" key="5">
    <source>
        <dbReference type="ARBA" id="ARBA00022786"/>
    </source>
</evidence>
<comment type="catalytic activity">
    <reaction evidence="1">
        <text>S-ubiquitinyl-[E2 ubiquitin-conjugating enzyme]-L-cysteine + [acceptor protein]-L-lysine = [E2 ubiquitin-conjugating enzyme]-L-cysteine + N(6)-ubiquitinyl-[acceptor protein]-L-lysine.</text>
        <dbReference type="EC" id="2.3.2.27"/>
    </reaction>
</comment>
<dbReference type="UniPathway" id="UPA00143"/>
<dbReference type="ExpressionAtlas" id="A0A1D6PX27">
    <property type="expression patterns" value="baseline and differential"/>
</dbReference>
<dbReference type="InterPro" id="IPR000719">
    <property type="entry name" value="Prot_kinase_dom"/>
</dbReference>
<dbReference type="GO" id="GO:0016567">
    <property type="term" value="P:protein ubiquitination"/>
    <property type="evidence" value="ECO:0007669"/>
    <property type="project" value="UniProtKB-UniPathway"/>
</dbReference>